<sequence length="183" mass="20579">MAAESILIGRNAPPSHYMIKIESFSLLQTSVNVFSSEEFDVGGYKWKMSIYPTGNYSRNGEDHISVYLELVQTSSLPAGWEVNVITKFFIFNSCRTNISVTKTSFPSDTNVVVKFILRIKEQKNGKDIEFKDNHLFAPNANVRGCDRFLSLSKLEYPNHGFLVNDALIIEANVTLLGFQLANS</sequence>
<dbReference type="EMBL" id="JANJYJ010000004">
    <property type="protein sequence ID" value="KAK3220056.1"/>
    <property type="molecule type" value="Genomic_DNA"/>
</dbReference>
<feature type="domain" description="MATH" evidence="1">
    <location>
        <begin position="14"/>
        <end position="173"/>
    </location>
</feature>
<evidence type="ECO:0000313" key="2">
    <source>
        <dbReference type="EMBL" id="KAK3220056.1"/>
    </source>
</evidence>
<dbReference type="Proteomes" id="UP001281410">
    <property type="component" value="Unassembled WGS sequence"/>
</dbReference>
<dbReference type="SUPFAM" id="SSF49599">
    <property type="entry name" value="TRAF domain-like"/>
    <property type="match status" value="1"/>
</dbReference>
<dbReference type="Gene3D" id="2.60.210.10">
    <property type="entry name" value="Apoptosis, Tumor Necrosis Factor Receptor Associated Protein 2, Chain A"/>
    <property type="match status" value="2"/>
</dbReference>
<dbReference type="PANTHER" id="PTHR46162:SF9">
    <property type="entry name" value="MATH DOMAIN-CONTAINING PROTEIN"/>
    <property type="match status" value="1"/>
</dbReference>
<dbReference type="PROSITE" id="PS50144">
    <property type="entry name" value="MATH"/>
    <property type="match status" value="1"/>
</dbReference>
<dbReference type="PANTHER" id="PTHR46162">
    <property type="entry name" value="TRAF-LIKE FAMILY PROTEIN"/>
    <property type="match status" value="1"/>
</dbReference>
<dbReference type="AlphaFoldDB" id="A0AAE0E9J4"/>
<accession>A0AAE0E9J4</accession>
<dbReference type="Pfam" id="PF22486">
    <property type="entry name" value="MATH_2"/>
    <property type="match status" value="2"/>
</dbReference>
<evidence type="ECO:0000259" key="1">
    <source>
        <dbReference type="PROSITE" id="PS50144"/>
    </source>
</evidence>
<dbReference type="CDD" id="cd00121">
    <property type="entry name" value="MATH"/>
    <property type="match status" value="1"/>
</dbReference>
<proteinExistence type="predicted"/>
<protein>
    <recommendedName>
        <fullName evidence="1">MATH domain-containing protein</fullName>
    </recommendedName>
</protein>
<dbReference type="InterPro" id="IPR008974">
    <property type="entry name" value="TRAF-like"/>
</dbReference>
<comment type="caution">
    <text evidence="2">The sequence shown here is derived from an EMBL/GenBank/DDBJ whole genome shotgun (WGS) entry which is preliminary data.</text>
</comment>
<reference evidence="2" key="1">
    <citation type="journal article" date="2023" name="Plant J.">
        <title>Genome sequences and population genomics provide insights into the demographic history, inbreeding, and mutation load of two 'living fossil' tree species of Dipteronia.</title>
        <authorList>
            <person name="Feng Y."/>
            <person name="Comes H.P."/>
            <person name="Chen J."/>
            <person name="Zhu S."/>
            <person name="Lu R."/>
            <person name="Zhang X."/>
            <person name="Li P."/>
            <person name="Qiu J."/>
            <person name="Olsen K.M."/>
            <person name="Qiu Y."/>
        </authorList>
    </citation>
    <scope>NUCLEOTIDE SEQUENCE</scope>
    <source>
        <strain evidence="2">NBL</strain>
    </source>
</reference>
<organism evidence="2 3">
    <name type="scientific">Dipteronia sinensis</name>
    <dbReference type="NCBI Taxonomy" id="43782"/>
    <lineage>
        <taxon>Eukaryota</taxon>
        <taxon>Viridiplantae</taxon>
        <taxon>Streptophyta</taxon>
        <taxon>Embryophyta</taxon>
        <taxon>Tracheophyta</taxon>
        <taxon>Spermatophyta</taxon>
        <taxon>Magnoliopsida</taxon>
        <taxon>eudicotyledons</taxon>
        <taxon>Gunneridae</taxon>
        <taxon>Pentapetalae</taxon>
        <taxon>rosids</taxon>
        <taxon>malvids</taxon>
        <taxon>Sapindales</taxon>
        <taxon>Sapindaceae</taxon>
        <taxon>Hippocastanoideae</taxon>
        <taxon>Acereae</taxon>
        <taxon>Dipteronia</taxon>
    </lineage>
</organism>
<gene>
    <name evidence="2" type="ORF">Dsin_014026</name>
</gene>
<evidence type="ECO:0000313" key="3">
    <source>
        <dbReference type="Proteomes" id="UP001281410"/>
    </source>
</evidence>
<dbReference type="InterPro" id="IPR002083">
    <property type="entry name" value="MATH/TRAF_dom"/>
</dbReference>
<dbReference type="SMART" id="SM00061">
    <property type="entry name" value="MATH"/>
    <property type="match status" value="1"/>
</dbReference>
<name>A0AAE0E9J4_9ROSI</name>
<keyword evidence="3" id="KW-1185">Reference proteome</keyword>